<reference evidence="7" key="1">
    <citation type="submission" date="2019-02" db="EMBL/GenBank/DDBJ databases">
        <title>Draft genome of the type strain Pelomonas aquatica CCUG 52575T.</title>
        <authorList>
            <person name="Gomila M."/>
            <person name="Lalucat J."/>
        </authorList>
    </citation>
    <scope>NUCLEOTIDE SEQUENCE</scope>
    <source>
        <strain evidence="7">CCUG 52575</strain>
    </source>
</reference>
<protein>
    <submittedName>
        <fullName evidence="7">Bicyclomycin resistance protein</fullName>
    </submittedName>
</protein>
<comment type="similarity">
    <text evidence="2">Belongs to the bacterial solute-binding protein 5 family.</text>
</comment>
<dbReference type="Proteomes" id="UP001152766">
    <property type="component" value="Unassembled WGS sequence"/>
</dbReference>
<dbReference type="InterPro" id="IPR030678">
    <property type="entry name" value="Peptide/Ni-bd"/>
</dbReference>
<dbReference type="SUPFAM" id="SSF53850">
    <property type="entry name" value="Periplasmic binding protein-like II"/>
    <property type="match status" value="1"/>
</dbReference>
<keyword evidence="4 5" id="KW-0732">Signal</keyword>
<dbReference type="PANTHER" id="PTHR30290">
    <property type="entry name" value="PERIPLASMIC BINDING COMPONENT OF ABC TRANSPORTER"/>
    <property type="match status" value="1"/>
</dbReference>
<dbReference type="InterPro" id="IPR039424">
    <property type="entry name" value="SBP_5"/>
</dbReference>
<evidence type="ECO:0000256" key="3">
    <source>
        <dbReference type="ARBA" id="ARBA00022448"/>
    </source>
</evidence>
<dbReference type="Pfam" id="PF00496">
    <property type="entry name" value="SBP_bac_5"/>
    <property type="match status" value="1"/>
</dbReference>
<keyword evidence="3" id="KW-0813">Transport</keyword>
<comment type="caution">
    <text evidence="7">The sequence shown here is derived from an EMBL/GenBank/DDBJ whole genome shotgun (WGS) entry which is preliminary data.</text>
</comment>
<sequence length="602" mass="67940">MKLLLAALATCLSLLAPARAAEPPADPVRTLRYALPNAETGLDPVRLSDIYSRALTSHIFESLYTYDPLARPTKIVPLIAAAEPEISADFKTFTIRVRPGIYFADDPAFKGRRREVTAADFVYSIKRYADPANNAPGWSQYEETGIVGLNELREQLARSRKPFPYDAVVEGLKALDRYTLQIRTKEARPRLVEYILAGNDLYGAVAREVVEFYGEQVSEHPVGTGPFVLKAWRRSSQLVFERNPAYRERHYEAQPAPGDAEAQAIYARLKGRRIPMVDRVVVDVIVESQPRWLAFLNKEHDFIERVPEDFITQAAPGRKIAPNLAKRGMHALFTLAPDSTLTCFNMDDPVVGGMEPAKVALRRAISLAYDAAREIQLARRCQAEPAQSPLMPSTSGFDPAFKSEMGDYDPARARALLDMYGYVDRDGDGWRDLPDGSPLVITRNTEPKSLNRAIDELWDQSLRAVGIRLQLKIQQWPENLKAAQSGHYQMWPVAFSAAQPDGQGSLQLYYGPAAGTTNLARFKDARFDALYDRMQALPDGPEREALFREAKRIAAAYMPYKVQAHRVITDIEQPWMTGYYRPLFWQDFWQFVDIDPARQPVR</sequence>
<proteinExistence type="inferred from homology"/>
<accession>A0A9X4R4G1</accession>
<feature type="chain" id="PRO_5040819142" evidence="5">
    <location>
        <begin position="21"/>
        <end position="602"/>
    </location>
</feature>
<gene>
    <name evidence="7" type="ORF">EXJ73_06510</name>
</gene>
<keyword evidence="8" id="KW-1185">Reference proteome</keyword>
<comment type="subcellular location">
    <subcellularLocation>
        <location evidence="1">Cell envelope</location>
    </subcellularLocation>
</comment>
<evidence type="ECO:0000256" key="5">
    <source>
        <dbReference type="SAM" id="SignalP"/>
    </source>
</evidence>
<dbReference type="AlphaFoldDB" id="A0A9X4R4G1"/>
<dbReference type="Gene3D" id="3.40.190.10">
    <property type="entry name" value="Periplasmic binding protein-like II"/>
    <property type="match status" value="1"/>
</dbReference>
<dbReference type="EMBL" id="SGUG01000007">
    <property type="protein sequence ID" value="MDG0862124.1"/>
    <property type="molecule type" value="Genomic_DNA"/>
</dbReference>
<dbReference type="InterPro" id="IPR000914">
    <property type="entry name" value="SBP_5_dom"/>
</dbReference>
<organism evidence="7 8">
    <name type="scientific">Pelomonas aquatica</name>
    <dbReference type="NCBI Taxonomy" id="431058"/>
    <lineage>
        <taxon>Bacteria</taxon>
        <taxon>Pseudomonadati</taxon>
        <taxon>Pseudomonadota</taxon>
        <taxon>Betaproteobacteria</taxon>
        <taxon>Burkholderiales</taxon>
        <taxon>Sphaerotilaceae</taxon>
        <taxon>Roseateles</taxon>
    </lineage>
</organism>
<dbReference type="Gene3D" id="3.10.105.10">
    <property type="entry name" value="Dipeptide-binding Protein, Domain 3"/>
    <property type="match status" value="1"/>
</dbReference>
<dbReference type="GO" id="GO:0043190">
    <property type="term" value="C:ATP-binding cassette (ABC) transporter complex"/>
    <property type="evidence" value="ECO:0007669"/>
    <property type="project" value="InterPro"/>
</dbReference>
<dbReference type="GO" id="GO:1904680">
    <property type="term" value="F:peptide transmembrane transporter activity"/>
    <property type="evidence" value="ECO:0007669"/>
    <property type="project" value="TreeGrafter"/>
</dbReference>
<dbReference type="PANTHER" id="PTHR30290:SF10">
    <property type="entry name" value="PERIPLASMIC OLIGOPEPTIDE-BINDING PROTEIN-RELATED"/>
    <property type="match status" value="1"/>
</dbReference>
<dbReference type="PIRSF" id="PIRSF002741">
    <property type="entry name" value="MppA"/>
    <property type="match status" value="1"/>
</dbReference>
<dbReference type="RefSeq" id="WP_268146397.1">
    <property type="nucleotide sequence ID" value="NZ_JAPPUW010000001.1"/>
</dbReference>
<dbReference type="GO" id="GO:0030288">
    <property type="term" value="C:outer membrane-bounded periplasmic space"/>
    <property type="evidence" value="ECO:0007669"/>
    <property type="project" value="UniProtKB-ARBA"/>
</dbReference>
<name>A0A9X4R4G1_9BURK</name>
<dbReference type="GO" id="GO:0015833">
    <property type="term" value="P:peptide transport"/>
    <property type="evidence" value="ECO:0007669"/>
    <property type="project" value="TreeGrafter"/>
</dbReference>
<feature type="signal peptide" evidence="5">
    <location>
        <begin position="1"/>
        <end position="20"/>
    </location>
</feature>
<evidence type="ECO:0000256" key="2">
    <source>
        <dbReference type="ARBA" id="ARBA00005695"/>
    </source>
</evidence>
<evidence type="ECO:0000256" key="1">
    <source>
        <dbReference type="ARBA" id="ARBA00004196"/>
    </source>
</evidence>
<evidence type="ECO:0000256" key="4">
    <source>
        <dbReference type="ARBA" id="ARBA00022729"/>
    </source>
</evidence>
<evidence type="ECO:0000313" key="7">
    <source>
        <dbReference type="EMBL" id="MDG0862124.1"/>
    </source>
</evidence>
<evidence type="ECO:0000259" key="6">
    <source>
        <dbReference type="Pfam" id="PF00496"/>
    </source>
</evidence>
<evidence type="ECO:0000313" key="8">
    <source>
        <dbReference type="Proteomes" id="UP001152766"/>
    </source>
</evidence>
<feature type="domain" description="Solute-binding protein family 5" evidence="6">
    <location>
        <begin position="74"/>
        <end position="514"/>
    </location>
</feature>